<dbReference type="InterPro" id="IPR001128">
    <property type="entry name" value="Cyt_P450"/>
</dbReference>
<dbReference type="GO" id="GO:0005506">
    <property type="term" value="F:iron ion binding"/>
    <property type="evidence" value="ECO:0007669"/>
    <property type="project" value="InterPro"/>
</dbReference>
<proteinExistence type="inferred from homology"/>
<evidence type="ECO:0000313" key="15">
    <source>
        <dbReference type="EMBL" id="KAJ8362801.1"/>
    </source>
</evidence>
<dbReference type="GO" id="GO:0006805">
    <property type="term" value="P:xenobiotic metabolic process"/>
    <property type="evidence" value="ECO:0007669"/>
    <property type="project" value="TreeGrafter"/>
</dbReference>
<organism evidence="15 16">
    <name type="scientific">Synaphobranchus kaupii</name>
    <name type="common">Kaup's arrowtooth eel</name>
    <dbReference type="NCBI Taxonomy" id="118154"/>
    <lineage>
        <taxon>Eukaryota</taxon>
        <taxon>Metazoa</taxon>
        <taxon>Chordata</taxon>
        <taxon>Craniata</taxon>
        <taxon>Vertebrata</taxon>
        <taxon>Euteleostomi</taxon>
        <taxon>Actinopterygii</taxon>
        <taxon>Neopterygii</taxon>
        <taxon>Teleostei</taxon>
        <taxon>Anguilliformes</taxon>
        <taxon>Synaphobranchidae</taxon>
        <taxon>Synaphobranchus</taxon>
    </lineage>
</organism>
<evidence type="ECO:0000256" key="2">
    <source>
        <dbReference type="ARBA" id="ARBA00004174"/>
    </source>
</evidence>
<dbReference type="InterPro" id="IPR036396">
    <property type="entry name" value="Cyt_P450_sf"/>
</dbReference>
<dbReference type="InterPro" id="IPR002401">
    <property type="entry name" value="Cyt_P450_E_grp-I"/>
</dbReference>
<dbReference type="FunFam" id="1.10.630.10:FF:000238">
    <property type="entry name" value="Cytochrome P450 2A6"/>
    <property type="match status" value="1"/>
</dbReference>
<keyword evidence="7" id="KW-0256">Endoplasmic reticulum</keyword>
<dbReference type="OrthoDB" id="2789670at2759"/>
<dbReference type="Pfam" id="PF00067">
    <property type="entry name" value="p450"/>
    <property type="match status" value="2"/>
</dbReference>
<dbReference type="InterPro" id="IPR050182">
    <property type="entry name" value="Cytochrome_P450_fam2"/>
</dbReference>
<evidence type="ECO:0000256" key="7">
    <source>
        <dbReference type="ARBA" id="ARBA00022824"/>
    </source>
</evidence>
<keyword evidence="6 13" id="KW-0479">Metal-binding</keyword>
<evidence type="ECO:0000256" key="3">
    <source>
        <dbReference type="ARBA" id="ARBA00004406"/>
    </source>
</evidence>
<gene>
    <name evidence="15" type="ORF">SKAU_G00116320</name>
</gene>
<evidence type="ECO:0000256" key="9">
    <source>
        <dbReference type="ARBA" id="ARBA00023002"/>
    </source>
</evidence>
<dbReference type="PANTHER" id="PTHR24300">
    <property type="entry name" value="CYTOCHROME P450 508A4-RELATED"/>
    <property type="match status" value="1"/>
</dbReference>
<dbReference type="SUPFAM" id="SSF48264">
    <property type="entry name" value="Cytochrome P450"/>
    <property type="match status" value="2"/>
</dbReference>
<dbReference type="GO" id="GO:0016712">
    <property type="term" value="F:oxidoreductase activity, acting on paired donors, with incorporation or reduction of molecular oxygen, reduced flavin or flavoprotein as one donor, and incorporation of one atom of oxygen"/>
    <property type="evidence" value="ECO:0007669"/>
    <property type="project" value="TreeGrafter"/>
</dbReference>
<comment type="subcellular location">
    <subcellularLocation>
        <location evidence="3">Endoplasmic reticulum membrane</location>
        <topology evidence="3">Peripheral membrane protein</topology>
    </subcellularLocation>
    <subcellularLocation>
        <location evidence="2">Microsome membrane</location>
        <topology evidence="2">Peripheral membrane protein</topology>
    </subcellularLocation>
</comment>
<dbReference type="GO" id="GO:0005789">
    <property type="term" value="C:endoplasmic reticulum membrane"/>
    <property type="evidence" value="ECO:0007669"/>
    <property type="project" value="UniProtKB-SubCell"/>
</dbReference>
<evidence type="ECO:0000313" key="16">
    <source>
        <dbReference type="Proteomes" id="UP001152622"/>
    </source>
</evidence>
<dbReference type="PROSITE" id="PS00086">
    <property type="entry name" value="CYTOCHROME_P450"/>
    <property type="match status" value="2"/>
</dbReference>
<accession>A0A9Q1FMN4</accession>
<keyword evidence="12" id="KW-0472">Membrane</keyword>
<evidence type="ECO:0000256" key="5">
    <source>
        <dbReference type="ARBA" id="ARBA00022617"/>
    </source>
</evidence>
<evidence type="ECO:0008006" key="17">
    <source>
        <dbReference type="Google" id="ProtNLM"/>
    </source>
</evidence>
<evidence type="ECO:0000256" key="1">
    <source>
        <dbReference type="ARBA" id="ARBA00001971"/>
    </source>
</evidence>
<evidence type="ECO:0000256" key="6">
    <source>
        <dbReference type="ARBA" id="ARBA00022723"/>
    </source>
</evidence>
<comment type="caution">
    <text evidence="15">The sequence shown here is derived from an EMBL/GenBank/DDBJ whole genome shotgun (WGS) entry which is preliminary data.</text>
</comment>
<dbReference type="AlphaFoldDB" id="A0A9Q1FMN4"/>
<keyword evidence="16" id="KW-1185">Reference proteome</keyword>
<sequence length="553" mass="63832">MFPWLRWCCGRWLVNRTRILKITDDNIEEIKGLVQGLKDTLNPQDLRGFVDSFLVRQQEESDQPGSYFHNNNLHFTVFSLFAAGTDTIAGTLRWGLLLMAKYPHIQDQVQEELSQIIGEREPRLEDRRNLPYTDAVIHEIQRWAHVVPISNFYSTSCDVTFQGHFIKKGTTVTPLLMSVLQDEEEWEIPHSFNPGHFLDEKGCFIRKDAFMPFSAGQRACPGESLARMELFLFFTFLLQRFRFSPPSGVSEDELDLTPYLGLTLNPSPHQLCALYNMFPWLHWCCGRWLVNRTRILKITDDNIEEIKGLVQGLKDTLNPQDLRGFVDSFLVRQQEESDQPGSYFHNNNLHFTVFSLFAAGTDTIAGTLRWGLLLMAKYPHIQDQVQEELSQIIGEREPRLEDRRNLPYTDAVIHEIQRWAHVVPISNFYSTSCDVTFQGHFIKKGTTVTPLLMSVLKDEEEWETPHSFNPGHFLDEKGCFIRRDAFMPFSAGRRACVGESLTRTELFLFFTFLLQRFRFSPPPGVSEDELDLTPYLGLTLTPSPHQLCAVSRV</sequence>
<keyword evidence="5 13" id="KW-0349">Heme</keyword>
<dbReference type="Gene3D" id="1.10.630.10">
    <property type="entry name" value="Cytochrome P450"/>
    <property type="match status" value="2"/>
</dbReference>
<keyword evidence="10 13" id="KW-0408">Iron</keyword>
<dbReference type="PANTHER" id="PTHR24300:SF319">
    <property type="entry name" value="CYTOCHROME P450, FAMILY 2, SUBFAMILY AC, POLYPEPTIDE 1"/>
    <property type="match status" value="1"/>
</dbReference>
<comment type="similarity">
    <text evidence="4 14">Belongs to the cytochrome P450 family.</text>
</comment>
<dbReference type="EMBL" id="JAINUF010000004">
    <property type="protein sequence ID" value="KAJ8362801.1"/>
    <property type="molecule type" value="Genomic_DNA"/>
</dbReference>
<evidence type="ECO:0000256" key="12">
    <source>
        <dbReference type="ARBA" id="ARBA00023136"/>
    </source>
</evidence>
<feature type="binding site" description="axial binding residue" evidence="13">
    <location>
        <position position="220"/>
    </location>
    <ligand>
        <name>heme</name>
        <dbReference type="ChEBI" id="CHEBI:30413"/>
    </ligand>
    <ligandPart>
        <name>Fe</name>
        <dbReference type="ChEBI" id="CHEBI:18248"/>
    </ligandPart>
</feature>
<evidence type="ECO:0000256" key="11">
    <source>
        <dbReference type="ARBA" id="ARBA00023033"/>
    </source>
</evidence>
<evidence type="ECO:0000256" key="14">
    <source>
        <dbReference type="RuleBase" id="RU000461"/>
    </source>
</evidence>
<dbReference type="PRINTS" id="PR00385">
    <property type="entry name" value="P450"/>
</dbReference>
<dbReference type="Proteomes" id="UP001152622">
    <property type="component" value="Chromosome 4"/>
</dbReference>
<dbReference type="GO" id="GO:0020037">
    <property type="term" value="F:heme binding"/>
    <property type="evidence" value="ECO:0007669"/>
    <property type="project" value="InterPro"/>
</dbReference>
<evidence type="ECO:0000256" key="13">
    <source>
        <dbReference type="PIRSR" id="PIRSR602401-1"/>
    </source>
</evidence>
<keyword evidence="11 14" id="KW-0503">Monooxygenase</keyword>
<evidence type="ECO:0000256" key="10">
    <source>
        <dbReference type="ARBA" id="ARBA00023004"/>
    </source>
</evidence>
<dbReference type="GO" id="GO:0006082">
    <property type="term" value="P:organic acid metabolic process"/>
    <property type="evidence" value="ECO:0007669"/>
    <property type="project" value="TreeGrafter"/>
</dbReference>
<dbReference type="InterPro" id="IPR017972">
    <property type="entry name" value="Cyt_P450_CS"/>
</dbReference>
<name>A0A9Q1FMN4_SYNKA</name>
<comment type="cofactor">
    <cofactor evidence="1 13">
        <name>heme</name>
        <dbReference type="ChEBI" id="CHEBI:30413"/>
    </cofactor>
</comment>
<reference evidence="15" key="1">
    <citation type="journal article" date="2023" name="Science">
        <title>Genome structures resolve the early diversification of teleost fishes.</title>
        <authorList>
            <person name="Parey E."/>
            <person name="Louis A."/>
            <person name="Montfort J."/>
            <person name="Bouchez O."/>
            <person name="Roques C."/>
            <person name="Iampietro C."/>
            <person name="Lluch J."/>
            <person name="Castinel A."/>
            <person name="Donnadieu C."/>
            <person name="Desvignes T."/>
            <person name="Floi Bucao C."/>
            <person name="Jouanno E."/>
            <person name="Wen M."/>
            <person name="Mejri S."/>
            <person name="Dirks R."/>
            <person name="Jansen H."/>
            <person name="Henkel C."/>
            <person name="Chen W.J."/>
            <person name="Zahm M."/>
            <person name="Cabau C."/>
            <person name="Klopp C."/>
            <person name="Thompson A.W."/>
            <person name="Robinson-Rechavi M."/>
            <person name="Braasch I."/>
            <person name="Lecointre G."/>
            <person name="Bobe J."/>
            <person name="Postlethwait J.H."/>
            <person name="Berthelot C."/>
            <person name="Roest Crollius H."/>
            <person name="Guiguen Y."/>
        </authorList>
    </citation>
    <scope>NUCLEOTIDE SEQUENCE</scope>
    <source>
        <strain evidence="15">WJC10195</strain>
    </source>
</reference>
<protein>
    <recommendedName>
        <fullName evidence="17">Cytochrome P450</fullName>
    </recommendedName>
</protein>
<dbReference type="PRINTS" id="PR00463">
    <property type="entry name" value="EP450I"/>
</dbReference>
<evidence type="ECO:0000256" key="4">
    <source>
        <dbReference type="ARBA" id="ARBA00010617"/>
    </source>
</evidence>
<evidence type="ECO:0000256" key="8">
    <source>
        <dbReference type="ARBA" id="ARBA00022848"/>
    </source>
</evidence>
<keyword evidence="8" id="KW-0492">Microsome</keyword>
<keyword evidence="9 14" id="KW-0560">Oxidoreductase</keyword>